<dbReference type="Proteomes" id="UP000500938">
    <property type="component" value="Chromosome"/>
</dbReference>
<gene>
    <name evidence="3" type="ORF">HKW67_06420</name>
</gene>
<dbReference type="RefSeq" id="WP_171224593.1">
    <property type="nucleotide sequence ID" value="NZ_CP053085.1"/>
</dbReference>
<dbReference type="GO" id="GO:0004077">
    <property type="term" value="F:biotin--[biotin carboxyl-carrier protein] ligase activity"/>
    <property type="evidence" value="ECO:0007669"/>
    <property type="project" value="UniProtKB-EC"/>
</dbReference>
<dbReference type="InterPro" id="IPR004408">
    <property type="entry name" value="Biotin_CoA_COase_ligase"/>
</dbReference>
<proteinExistence type="predicted"/>
<sequence length="244" mass="26256">MVTPSPTLAAECGLARLDYHALVGSTMDEAHRLAQAGAEAGTLVLADAQESGRGRGGRSWVSEPGAGLWMTLIERPRDQHALDVLALRIGLALSDALEPFCEGRIRLKWPNDLFVGAGKLAGILIEARWRESLPEWVAIGVGVNRRIPEAFPDATSLREDIPRDDVLRAMLPAMRRAAAQPGRLTPEECARWAERDLAFGRDILEPRAGRAMGIDATGALLIAESRGAMYAARSGSLVFAGEAQ</sequence>
<dbReference type="PANTHER" id="PTHR12835">
    <property type="entry name" value="BIOTIN PROTEIN LIGASE"/>
    <property type="match status" value="1"/>
</dbReference>
<protein>
    <submittedName>
        <fullName evidence="3">Biotin--[acetyl-CoA-carboxylase] ligase</fullName>
        <ecNumber evidence="3">6.3.4.15</ecNumber>
    </submittedName>
</protein>
<dbReference type="KEGG" id="ggr:HKW67_06420"/>
<feature type="domain" description="BPL/LPL catalytic" evidence="2">
    <location>
        <begin position="6"/>
        <end position="182"/>
    </location>
</feature>
<reference evidence="3 4" key="1">
    <citation type="submission" date="2020-05" db="EMBL/GenBank/DDBJ databases">
        <title>Complete genome sequence of Gemmatimonas greenlandica TET16.</title>
        <authorList>
            <person name="Zeng Y."/>
        </authorList>
    </citation>
    <scope>NUCLEOTIDE SEQUENCE [LARGE SCALE GENOMIC DNA]</scope>
    <source>
        <strain evidence="3 4">TET16</strain>
    </source>
</reference>
<dbReference type="SUPFAM" id="SSF55681">
    <property type="entry name" value="Class II aaRS and biotin synthetases"/>
    <property type="match status" value="1"/>
</dbReference>
<dbReference type="EMBL" id="CP053085">
    <property type="protein sequence ID" value="QJR35164.1"/>
    <property type="molecule type" value="Genomic_DNA"/>
</dbReference>
<dbReference type="PROSITE" id="PS51733">
    <property type="entry name" value="BPL_LPL_CATALYTIC"/>
    <property type="match status" value="1"/>
</dbReference>
<dbReference type="Pfam" id="PF03099">
    <property type="entry name" value="BPL_LplA_LipB"/>
    <property type="match status" value="1"/>
</dbReference>
<evidence type="ECO:0000313" key="4">
    <source>
        <dbReference type="Proteomes" id="UP000500938"/>
    </source>
</evidence>
<dbReference type="AlphaFoldDB" id="A0A6M4IJA0"/>
<dbReference type="GO" id="GO:0005737">
    <property type="term" value="C:cytoplasm"/>
    <property type="evidence" value="ECO:0007669"/>
    <property type="project" value="TreeGrafter"/>
</dbReference>
<evidence type="ECO:0000259" key="2">
    <source>
        <dbReference type="PROSITE" id="PS51733"/>
    </source>
</evidence>
<dbReference type="NCBIfam" id="TIGR00121">
    <property type="entry name" value="birA_ligase"/>
    <property type="match status" value="1"/>
</dbReference>
<dbReference type="InterPro" id="IPR004143">
    <property type="entry name" value="BPL_LPL_catalytic"/>
</dbReference>
<dbReference type="Gene3D" id="3.30.930.10">
    <property type="entry name" value="Bira Bifunctional Protein, Domain 2"/>
    <property type="match status" value="1"/>
</dbReference>
<organism evidence="3 4">
    <name type="scientific">Gemmatimonas groenlandica</name>
    <dbReference type="NCBI Taxonomy" id="2732249"/>
    <lineage>
        <taxon>Bacteria</taxon>
        <taxon>Pseudomonadati</taxon>
        <taxon>Gemmatimonadota</taxon>
        <taxon>Gemmatimonadia</taxon>
        <taxon>Gemmatimonadales</taxon>
        <taxon>Gemmatimonadaceae</taxon>
        <taxon>Gemmatimonas</taxon>
    </lineage>
</organism>
<keyword evidence="1 3" id="KW-0436">Ligase</keyword>
<name>A0A6M4IJA0_9BACT</name>
<accession>A0A6M4IJA0</accession>
<dbReference type="CDD" id="cd16442">
    <property type="entry name" value="BPL"/>
    <property type="match status" value="1"/>
</dbReference>
<keyword evidence="4" id="KW-1185">Reference proteome</keyword>
<evidence type="ECO:0000256" key="1">
    <source>
        <dbReference type="ARBA" id="ARBA00022598"/>
    </source>
</evidence>
<dbReference type="EC" id="6.3.4.15" evidence="3"/>
<evidence type="ECO:0000313" key="3">
    <source>
        <dbReference type="EMBL" id="QJR35164.1"/>
    </source>
</evidence>
<dbReference type="InterPro" id="IPR045864">
    <property type="entry name" value="aa-tRNA-synth_II/BPL/LPL"/>
</dbReference>
<dbReference type="PANTHER" id="PTHR12835:SF5">
    <property type="entry name" value="BIOTIN--PROTEIN LIGASE"/>
    <property type="match status" value="1"/>
</dbReference>